<feature type="transmembrane region" description="Helical" evidence="1">
    <location>
        <begin position="80"/>
        <end position="101"/>
    </location>
</feature>
<reference evidence="2" key="1">
    <citation type="journal article" date="2019" name="Mol. Phylogenet. Evol.">
        <title>The age and diversification of metacrangonyctid subterranean amphipod crustaceans revisited.</title>
        <authorList>
            <person name="Pons J."/>
            <person name="Jurado-Rivera J.A."/>
            <person name="Jaume D."/>
            <person name="Vonk R."/>
            <person name="Bauza-Ribot M.M."/>
            <person name="Juan C."/>
        </authorList>
    </citation>
    <scope>NUCLEOTIDE SEQUENCE</scope>
</reference>
<sequence>MYFIFSVSSYMLIIIFFYSSHPLFMGVMVAFQSILIGLIIYMFNTISWFSYLLFMIFLSGMMVVLIYITSLASNIMMKYFFLDTASLILFILLMIAFMFTYDKLNYFCNNSIDFSNLSDLAVLSGSIYSKHSYLFTSLLIVYLLLVLILVVKNSLFSKGPLRQAS</sequence>
<organism evidence="2">
    <name type="scientific">Metacrangonyx sp. n. DJ2019</name>
    <dbReference type="NCBI Taxonomy" id="2606684"/>
    <lineage>
        <taxon>Eukaryota</taxon>
        <taxon>Metazoa</taxon>
        <taxon>Ecdysozoa</taxon>
        <taxon>Arthropoda</taxon>
        <taxon>Crustacea</taxon>
        <taxon>Multicrustacea</taxon>
        <taxon>Malacostraca</taxon>
        <taxon>Eumalacostraca</taxon>
        <taxon>Peracarida</taxon>
        <taxon>Amphipoda</taxon>
        <taxon>Senticaudata</taxon>
        <taxon>Hadziida</taxon>
        <taxon>Hadzioidea</taxon>
        <taxon>Metacrangonyctidae</taxon>
        <taxon>Metacrangonyx</taxon>
    </lineage>
</organism>
<dbReference type="AlphaFoldDB" id="A0A5C0Q1B6"/>
<evidence type="ECO:0000256" key="1">
    <source>
        <dbReference type="SAM" id="Phobius"/>
    </source>
</evidence>
<geneLocation type="mitochondrion" evidence="2"/>
<name>A0A5C0Q1B6_9CRUS</name>
<accession>A0A5C0Q1B6</accession>
<feature type="transmembrane region" description="Helical" evidence="1">
    <location>
        <begin position="133"/>
        <end position="151"/>
    </location>
</feature>
<evidence type="ECO:0000313" key="2">
    <source>
        <dbReference type="EMBL" id="QEJ81962.1"/>
    </source>
</evidence>
<keyword evidence="2" id="KW-0496">Mitochondrion</keyword>
<dbReference type="EMBL" id="MN124287">
    <property type="protein sequence ID" value="QEJ81962.1"/>
    <property type="molecule type" value="Genomic_DNA"/>
</dbReference>
<keyword evidence="1" id="KW-0812">Transmembrane</keyword>
<gene>
    <name evidence="2" type="primary">nad6</name>
</gene>
<keyword evidence="1" id="KW-1133">Transmembrane helix</keyword>
<protein>
    <submittedName>
        <fullName evidence="2">NADH dehydrogenase subunit 6</fullName>
    </submittedName>
</protein>
<proteinExistence type="predicted"/>
<feature type="transmembrane region" description="Helical" evidence="1">
    <location>
        <begin position="12"/>
        <end position="42"/>
    </location>
</feature>
<feature type="transmembrane region" description="Helical" evidence="1">
    <location>
        <begin position="48"/>
        <end position="68"/>
    </location>
</feature>
<keyword evidence="1" id="KW-0472">Membrane</keyword>